<evidence type="ECO:0000256" key="3">
    <source>
        <dbReference type="ARBA" id="ARBA00022692"/>
    </source>
</evidence>
<reference evidence="8" key="1">
    <citation type="submission" date="2018-03" db="EMBL/GenBank/DDBJ databases">
        <authorList>
            <person name="Sun L."/>
            <person name="Liu H."/>
            <person name="Chen W."/>
            <person name="Huang K."/>
            <person name="Liu W."/>
            <person name="Gao X."/>
        </authorList>
    </citation>
    <scope>NUCLEOTIDE SEQUENCE [LARGE SCALE GENOMIC DNA]</scope>
    <source>
        <strain evidence="8">SH9</strain>
    </source>
</reference>
<dbReference type="InterPro" id="IPR001851">
    <property type="entry name" value="ABC_transp_permease"/>
</dbReference>
<feature type="transmembrane region" description="Helical" evidence="6">
    <location>
        <begin position="104"/>
        <end position="126"/>
    </location>
</feature>
<evidence type="ECO:0000256" key="6">
    <source>
        <dbReference type="SAM" id="Phobius"/>
    </source>
</evidence>
<feature type="transmembrane region" description="Helical" evidence="6">
    <location>
        <begin position="59"/>
        <end position="84"/>
    </location>
</feature>
<dbReference type="Pfam" id="PF02653">
    <property type="entry name" value="BPD_transp_2"/>
    <property type="match status" value="1"/>
</dbReference>
<dbReference type="PANTHER" id="PTHR30482">
    <property type="entry name" value="HIGH-AFFINITY BRANCHED-CHAIN AMINO ACID TRANSPORT SYSTEM PERMEASE"/>
    <property type="match status" value="1"/>
</dbReference>
<evidence type="ECO:0000256" key="2">
    <source>
        <dbReference type="ARBA" id="ARBA00022475"/>
    </source>
</evidence>
<dbReference type="GO" id="GO:0005886">
    <property type="term" value="C:plasma membrane"/>
    <property type="evidence" value="ECO:0007669"/>
    <property type="project" value="UniProtKB-SubCell"/>
</dbReference>
<comment type="subcellular location">
    <subcellularLocation>
        <location evidence="1">Cell membrane</location>
        <topology evidence="1">Multi-pass membrane protein</topology>
    </subcellularLocation>
</comment>
<dbReference type="OrthoDB" id="7917346at2"/>
<dbReference type="Proteomes" id="UP000239772">
    <property type="component" value="Unassembled WGS sequence"/>
</dbReference>
<keyword evidence="2" id="KW-1003">Cell membrane</keyword>
<proteinExistence type="predicted"/>
<organism evidence="7 8">
    <name type="scientific">Alsobacter soli</name>
    <dbReference type="NCBI Taxonomy" id="2109933"/>
    <lineage>
        <taxon>Bacteria</taxon>
        <taxon>Pseudomonadati</taxon>
        <taxon>Pseudomonadota</taxon>
        <taxon>Alphaproteobacteria</taxon>
        <taxon>Hyphomicrobiales</taxon>
        <taxon>Alsobacteraceae</taxon>
        <taxon>Alsobacter</taxon>
    </lineage>
</organism>
<accession>A0A2T1HX01</accession>
<evidence type="ECO:0000313" key="7">
    <source>
        <dbReference type="EMBL" id="PSC06135.1"/>
    </source>
</evidence>
<dbReference type="InterPro" id="IPR043428">
    <property type="entry name" value="LivM-like"/>
</dbReference>
<comment type="caution">
    <text evidence="7">The sequence shown here is derived from an EMBL/GenBank/DDBJ whole genome shotgun (WGS) entry which is preliminary data.</text>
</comment>
<dbReference type="CDD" id="cd06581">
    <property type="entry name" value="TM_PBP1_LivM_like"/>
    <property type="match status" value="1"/>
</dbReference>
<evidence type="ECO:0000313" key="8">
    <source>
        <dbReference type="Proteomes" id="UP000239772"/>
    </source>
</evidence>
<dbReference type="PANTHER" id="PTHR30482:SF17">
    <property type="entry name" value="ABC TRANSPORTER ATP-BINDING PROTEIN"/>
    <property type="match status" value="1"/>
</dbReference>
<evidence type="ECO:0000256" key="1">
    <source>
        <dbReference type="ARBA" id="ARBA00004651"/>
    </source>
</evidence>
<gene>
    <name evidence="7" type="ORF">SLNSH_04855</name>
</gene>
<keyword evidence="5 6" id="KW-0472">Membrane</keyword>
<dbReference type="AlphaFoldDB" id="A0A2T1HX01"/>
<feature type="transmembrane region" description="Helical" evidence="6">
    <location>
        <begin position="182"/>
        <end position="201"/>
    </location>
</feature>
<dbReference type="EMBL" id="PVZS01000004">
    <property type="protein sequence ID" value="PSC06135.1"/>
    <property type="molecule type" value="Genomic_DNA"/>
</dbReference>
<name>A0A2T1HX01_9HYPH</name>
<keyword evidence="4 6" id="KW-1133">Transmembrane helix</keyword>
<evidence type="ECO:0000256" key="5">
    <source>
        <dbReference type="ARBA" id="ARBA00023136"/>
    </source>
</evidence>
<keyword evidence="3 6" id="KW-0812">Transmembrane</keyword>
<feature type="transmembrane region" description="Helical" evidence="6">
    <location>
        <begin position="302"/>
        <end position="320"/>
    </location>
</feature>
<feature type="transmembrane region" description="Helical" evidence="6">
    <location>
        <begin position="268"/>
        <end position="290"/>
    </location>
</feature>
<feature type="transmembrane region" description="Helical" evidence="6">
    <location>
        <begin position="29"/>
        <end position="47"/>
    </location>
</feature>
<feature type="transmembrane region" description="Helical" evidence="6">
    <location>
        <begin position="221"/>
        <end position="247"/>
    </location>
</feature>
<dbReference type="GO" id="GO:0015658">
    <property type="term" value="F:branched-chain amino acid transmembrane transporter activity"/>
    <property type="evidence" value="ECO:0007669"/>
    <property type="project" value="InterPro"/>
</dbReference>
<keyword evidence="8" id="KW-1185">Reference proteome</keyword>
<sequence>MTEATMAVTTAQAPAAPAARRLLIASARWRWWEFAVWIAAFAAIVLLPRQLLLLNEIAILALFALSLDLILGYAGIVSLGHAAFFGLGAYAAGLIAKFGYGDPLLGLLGAAGCAAVLGFATSFLLLRGSDLTRLMVTLGIALMLQELANRESWLTGGADGLQGVTMAPVLGRFDFDIFGRTAYVYSLCVLLVLFLLARRVVHSPFGLSLRAVKLNPLRARAVGISVNVRLVAIYTMSAAYAGVAGALSAQTTQYVSLDVFDFIRSADVMLVLVLGGVGYLYGGILGALIFKAMQDYLSSVTAQYWQFWIGLVLVILVLVGRDRIGALFSRITVPFSRGARS</sequence>
<evidence type="ECO:0000256" key="4">
    <source>
        <dbReference type="ARBA" id="ARBA00022989"/>
    </source>
</evidence>
<protein>
    <submittedName>
        <fullName evidence="7">Branched-chain amino acid ABC transporter permease</fullName>
    </submittedName>
</protein>